<dbReference type="EMBL" id="JARTTH020000001">
    <property type="protein sequence ID" value="MEC6051247.1"/>
    <property type="molecule type" value="Genomic_DNA"/>
</dbReference>
<sequence length="135" mass="15174">MFKSLNTDGLIQALIRVFQSGWSVVALVGLSLLVCCFYGRQAFVVWWLTFSGALLIAASIWLGNLPYRLRQPDSPARKWVRCVSWLIWAFGAFLLGFAPVFASSPVVMLLNPLAGLTVVILYAWLVRKEVINWIL</sequence>
<proteinExistence type="predicted"/>
<feature type="transmembrane region" description="Helical" evidence="1">
    <location>
        <begin position="79"/>
        <end position="102"/>
    </location>
</feature>
<reference evidence="2" key="1">
    <citation type="journal article" date="2023" name="Nat. Commun.">
        <title>Genomic dissection of endemic carbapenem resistance reveals metallo-beta-lactamase dissemination through clonal, plasmid and integron transfer.</title>
        <authorList>
            <person name="Macesic N."/>
            <person name="Hawkey J."/>
            <person name="Vezina B."/>
            <person name="Wisniewski J.A."/>
            <person name="Cottingham H."/>
            <person name="Blakeway L.V."/>
            <person name="Harshegyi T."/>
            <person name="Pragastis K."/>
            <person name="Badoordeen G.Z."/>
            <person name="Dennison A."/>
            <person name="Spelman D.W."/>
            <person name="Jenney A.W.J."/>
            <person name="Peleg A.Y."/>
        </authorList>
    </citation>
    <scope>NUCLEOTIDE SEQUENCE</scope>
    <source>
        <strain evidence="2">CPO078</strain>
    </source>
</reference>
<organism evidence="2 3">
    <name type="scientific">Klebsiella michiganensis</name>
    <dbReference type="NCBI Taxonomy" id="1134687"/>
    <lineage>
        <taxon>Bacteria</taxon>
        <taxon>Pseudomonadati</taxon>
        <taxon>Pseudomonadota</taxon>
        <taxon>Gammaproteobacteria</taxon>
        <taxon>Enterobacterales</taxon>
        <taxon>Enterobacteriaceae</taxon>
        <taxon>Klebsiella/Raoultella group</taxon>
        <taxon>Klebsiella</taxon>
    </lineage>
</organism>
<dbReference type="RefSeq" id="WP_064182397.1">
    <property type="nucleotide sequence ID" value="NZ_CABGVP010000001.1"/>
</dbReference>
<keyword evidence="1" id="KW-0812">Transmembrane</keyword>
<evidence type="ECO:0000313" key="3">
    <source>
        <dbReference type="Proteomes" id="UP001175817"/>
    </source>
</evidence>
<feature type="transmembrane region" description="Helical" evidence="1">
    <location>
        <begin position="21"/>
        <end position="40"/>
    </location>
</feature>
<dbReference type="Proteomes" id="UP001175817">
    <property type="component" value="Unassembled WGS sequence"/>
</dbReference>
<feature type="transmembrane region" description="Helical" evidence="1">
    <location>
        <begin position="108"/>
        <end position="126"/>
    </location>
</feature>
<comment type="caution">
    <text evidence="2">The sequence shown here is derived from an EMBL/GenBank/DDBJ whole genome shotgun (WGS) entry which is preliminary data.</text>
</comment>
<protein>
    <submittedName>
        <fullName evidence="2">Uncharacterized protein</fullName>
    </submittedName>
</protein>
<keyword evidence="1" id="KW-1133">Transmembrane helix</keyword>
<reference evidence="2" key="2">
    <citation type="submission" date="2024-01" db="EMBL/GenBank/DDBJ databases">
        <authorList>
            <person name="Macesic N."/>
        </authorList>
    </citation>
    <scope>NUCLEOTIDE SEQUENCE</scope>
    <source>
        <strain evidence="2">CPO078</strain>
    </source>
</reference>
<accession>A0AB35WBS6</accession>
<feature type="transmembrane region" description="Helical" evidence="1">
    <location>
        <begin position="46"/>
        <end position="67"/>
    </location>
</feature>
<name>A0AB35WBS6_9ENTR</name>
<evidence type="ECO:0000313" key="2">
    <source>
        <dbReference type="EMBL" id="MEC6051247.1"/>
    </source>
</evidence>
<keyword evidence="1" id="KW-0472">Membrane</keyword>
<gene>
    <name evidence="2" type="ORF">QAB24_012155</name>
</gene>
<evidence type="ECO:0000256" key="1">
    <source>
        <dbReference type="SAM" id="Phobius"/>
    </source>
</evidence>
<dbReference type="AlphaFoldDB" id="A0AB35WBS6"/>